<proteinExistence type="predicted"/>
<dbReference type="AlphaFoldDB" id="A0A5D4H272"/>
<keyword evidence="3" id="KW-1185">Reference proteome</keyword>
<protein>
    <submittedName>
        <fullName evidence="2">Uncharacterized protein</fullName>
    </submittedName>
</protein>
<name>A0A5D4H272_9SPHI</name>
<feature type="region of interest" description="Disordered" evidence="1">
    <location>
        <begin position="1"/>
        <end position="21"/>
    </location>
</feature>
<reference evidence="2 3" key="1">
    <citation type="submission" date="2019-08" db="EMBL/GenBank/DDBJ databases">
        <title>Phlebobacter frassis gen. nov. sp. nov., a new member of family Sphingobacteriaceae isolated from sand fly rearing media.</title>
        <authorList>
            <person name="Kakumanu M.L."/>
            <person name="Marayati B.F."/>
            <person name="Wada-Katsumata A."/>
            <person name="Wasserberg G."/>
            <person name="Schal C."/>
            <person name="Apperson C.S."/>
            <person name="Ponnusamy L."/>
        </authorList>
    </citation>
    <scope>NUCLEOTIDE SEQUENCE [LARGE SCALE GENOMIC DNA]</scope>
    <source>
        <strain evidence="2 3">SSI9</strain>
    </source>
</reference>
<comment type="caution">
    <text evidence="2">The sequence shown here is derived from an EMBL/GenBank/DDBJ whole genome shotgun (WGS) entry which is preliminary data.</text>
</comment>
<evidence type="ECO:0000313" key="3">
    <source>
        <dbReference type="Proteomes" id="UP000322362"/>
    </source>
</evidence>
<dbReference type="EMBL" id="VTAV01000011">
    <property type="protein sequence ID" value="TYR34718.1"/>
    <property type="molecule type" value="Genomic_DNA"/>
</dbReference>
<feature type="compositionally biased region" description="Polar residues" evidence="1">
    <location>
        <begin position="11"/>
        <end position="21"/>
    </location>
</feature>
<dbReference type="Proteomes" id="UP000322362">
    <property type="component" value="Unassembled WGS sequence"/>
</dbReference>
<evidence type="ECO:0000256" key="1">
    <source>
        <dbReference type="SAM" id="MobiDB-lite"/>
    </source>
</evidence>
<dbReference type="RefSeq" id="WP_148919992.1">
    <property type="nucleotide sequence ID" value="NZ_VTAV01000011.1"/>
</dbReference>
<gene>
    <name evidence="2" type="ORF">FXV77_14705</name>
</gene>
<sequence length="78" mass="9099">MKDERKEFDEQQSYLPKSSQEMINLREERNTTNETIANEPMHDDEHYSALEGGTLAESDIAKQAHRRAANYVRSLLLF</sequence>
<evidence type="ECO:0000313" key="2">
    <source>
        <dbReference type="EMBL" id="TYR34718.1"/>
    </source>
</evidence>
<organism evidence="2 3">
    <name type="scientific">Sphingobacterium phlebotomi</name>
    <dbReference type="NCBI Taxonomy" id="2605433"/>
    <lineage>
        <taxon>Bacteria</taxon>
        <taxon>Pseudomonadati</taxon>
        <taxon>Bacteroidota</taxon>
        <taxon>Sphingobacteriia</taxon>
        <taxon>Sphingobacteriales</taxon>
        <taxon>Sphingobacteriaceae</taxon>
        <taxon>Sphingobacterium</taxon>
    </lineage>
</organism>
<accession>A0A5D4H272</accession>